<evidence type="ECO:0000259" key="1">
    <source>
        <dbReference type="Pfam" id="PF13472"/>
    </source>
</evidence>
<keyword evidence="3" id="KW-1185">Reference proteome</keyword>
<dbReference type="AlphaFoldDB" id="A0A7V7GRQ9"/>
<evidence type="ECO:0000313" key="3">
    <source>
        <dbReference type="Proteomes" id="UP000463138"/>
    </source>
</evidence>
<gene>
    <name evidence="2" type="ORF">DT594_15255</name>
</gene>
<comment type="caution">
    <text evidence="2">The sequence shown here is derived from an EMBL/GenBank/DDBJ whole genome shotgun (WGS) entry which is preliminary data.</text>
</comment>
<dbReference type="SUPFAM" id="SSF52266">
    <property type="entry name" value="SGNH hydrolase"/>
    <property type="match status" value="1"/>
</dbReference>
<dbReference type="PANTHER" id="PTHR30383:SF24">
    <property type="entry name" value="THIOESTERASE 1_PROTEASE 1_LYSOPHOSPHOLIPASE L1"/>
    <property type="match status" value="1"/>
</dbReference>
<proteinExistence type="predicted"/>
<dbReference type="CDD" id="cd01836">
    <property type="entry name" value="FeeA_FeeB_like"/>
    <property type="match status" value="1"/>
</dbReference>
<protein>
    <submittedName>
        <fullName evidence="2">SGNH/GDSL hydrolase family protein</fullName>
    </submittedName>
</protein>
<name>A0A7V7GRQ9_9GAMM</name>
<sequence length="254" mass="27755">MSHWWYLAAPALPLLLPQALWVKKTALRLPDAALPWQGVCTPSSSDLTSSSLRLLVIGESTVAGVGVDTQQQALCGQLAQQMADAQSRQVIWQACGRNGATAAVCRRELLATLEPERWDLVVIVLGVNDTTHLTPRWRWRSELMRLLDHFNARADQVLVTAVPPLGRFHALPQPLRGWFGLRAGLLDLDAQRCCAMGRALHVPMAGIFERHYLARDGYHPSQAGYALWAADILRCLTQSSCLSPSATASASSSG</sequence>
<dbReference type="GO" id="GO:0004622">
    <property type="term" value="F:phosphatidylcholine lysophospholipase activity"/>
    <property type="evidence" value="ECO:0007669"/>
    <property type="project" value="TreeGrafter"/>
</dbReference>
<reference evidence="2 3" key="1">
    <citation type="submission" date="2018-07" db="EMBL/GenBank/DDBJ databases">
        <title>Pseudomonas laoshanensis sp. nov., isolated from soil.</title>
        <authorList>
            <person name="Sun J."/>
            <person name="Yu L."/>
            <person name="Wang M."/>
            <person name="Zhang C."/>
        </authorList>
    </citation>
    <scope>NUCLEOTIDE SEQUENCE [LARGE SCALE GENOMIC DNA]</scope>
    <source>
        <strain evidence="2 3">Y22</strain>
    </source>
</reference>
<organism evidence="2 3">
    <name type="scientific">Halopseudomonas laoshanensis</name>
    <dbReference type="NCBI Taxonomy" id="2268758"/>
    <lineage>
        <taxon>Bacteria</taxon>
        <taxon>Pseudomonadati</taxon>
        <taxon>Pseudomonadota</taxon>
        <taxon>Gammaproteobacteria</taxon>
        <taxon>Pseudomonadales</taxon>
        <taxon>Pseudomonadaceae</taxon>
        <taxon>Halopseudomonas</taxon>
    </lineage>
</organism>
<dbReference type="OrthoDB" id="9804395at2"/>
<dbReference type="InterPro" id="IPR013830">
    <property type="entry name" value="SGNH_hydro"/>
</dbReference>
<dbReference type="InterPro" id="IPR051532">
    <property type="entry name" value="Ester_Hydrolysis_Enzymes"/>
</dbReference>
<keyword evidence="2" id="KW-0378">Hydrolase</keyword>
<evidence type="ECO:0000313" key="2">
    <source>
        <dbReference type="EMBL" id="KAA0693229.1"/>
    </source>
</evidence>
<dbReference type="PANTHER" id="PTHR30383">
    <property type="entry name" value="THIOESTERASE 1/PROTEASE 1/LYSOPHOSPHOLIPASE L1"/>
    <property type="match status" value="1"/>
</dbReference>
<dbReference type="Pfam" id="PF13472">
    <property type="entry name" value="Lipase_GDSL_2"/>
    <property type="match status" value="1"/>
</dbReference>
<dbReference type="Proteomes" id="UP000463138">
    <property type="component" value="Unassembled WGS sequence"/>
</dbReference>
<feature type="domain" description="SGNH hydrolase-type esterase" evidence="1">
    <location>
        <begin position="56"/>
        <end position="227"/>
    </location>
</feature>
<dbReference type="InterPro" id="IPR036514">
    <property type="entry name" value="SGNH_hydro_sf"/>
</dbReference>
<dbReference type="EMBL" id="QOVF01000005">
    <property type="protein sequence ID" value="KAA0693229.1"/>
    <property type="molecule type" value="Genomic_DNA"/>
</dbReference>
<dbReference type="Gene3D" id="3.40.50.1110">
    <property type="entry name" value="SGNH hydrolase"/>
    <property type="match status" value="1"/>
</dbReference>
<accession>A0A7V7GRQ9</accession>